<feature type="region of interest" description="Disordered" evidence="1">
    <location>
        <begin position="1"/>
        <end position="29"/>
    </location>
</feature>
<proteinExistence type="predicted"/>
<protein>
    <submittedName>
        <fullName evidence="2">Uncharacterized protein</fullName>
    </submittedName>
</protein>
<name>A0A8T0UH66_PANVG</name>
<dbReference type="EMBL" id="CM029042">
    <property type="protein sequence ID" value="KAG2620243.1"/>
    <property type="molecule type" value="Genomic_DNA"/>
</dbReference>
<reference evidence="2" key="1">
    <citation type="submission" date="2020-05" db="EMBL/GenBank/DDBJ databases">
        <title>WGS assembly of Panicum virgatum.</title>
        <authorList>
            <person name="Lovell J.T."/>
            <person name="Jenkins J."/>
            <person name="Shu S."/>
            <person name="Juenger T.E."/>
            <person name="Schmutz J."/>
        </authorList>
    </citation>
    <scope>NUCLEOTIDE SEQUENCE</scope>
    <source>
        <strain evidence="2">AP13</strain>
    </source>
</reference>
<dbReference type="Proteomes" id="UP000823388">
    <property type="component" value="Chromosome 3N"/>
</dbReference>
<dbReference type="AlphaFoldDB" id="A0A8T0UH66"/>
<sequence>MKGGSSRSSGWSASSRGRGGGEMERFRSPVPYRVGPYDYSPAVKCRCNRKKPGDCGYYVWMDREATQCERILMCDLRDAVWQLRREKEEEQQHVQRIQEENGELR</sequence>
<keyword evidence="3" id="KW-1185">Reference proteome</keyword>
<comment type="caution">
    <text evidence="2">The sequence shown here is derived from an EMBL/GenBank/DDBJ whole genome shotgun (WGS) entry which is preliminary data.</text>
</comment>
<gene>
    <name evidence="2" type="ORF">PVAP13_3NG163200</name>
</gene>
<evidence type="ECO:0000313" key="2">
    <source>
        <dbReference type="EMBL" id="KAG2620243.1"/>
    </source>
</evidence>
<feature type="compositionally biased region" description="Low complexity" evidence="1">
    <location>
        <begin position="1"/>
        <end position="16"/>
    </location>
</feature>
<organism evidence="2 3">
    <name type="scientific">Panicum virgatum</name>
    <name type="common">Blackwell switchgrass</name>
    <dbReference type="NCBI Taxonomy" id="38727"/>
    <lineage>
        <taxon>Eukaryota</taxon>
        <taxon>Viridiplantae</taxon>
        <taxon>Streptophyta</taxon>
        <taxon>Embryophyta</taxon>
        <taxon>Tracheophyta</taxon>
        <taxon>Spermatophyta</taxon>
        <taxon>Magnoliopsida</taxon>
        <taxon>Liliopsida</taxon>
        <taxon>Poales</taxon>
        <taxon>Poaceae</taxon>
        <taxon>PACMAD clade</taxon>
        <taxon>Panicoideae</taxon>
        <taxon>Panicodae</taxon>
        <taxon>Paniceae</taxon>
        <taxon>Panicinae</taxon>
        <taxon>Panicum</taxon>
        <taxon>Panicum sect. Hiantes</taxon>
    </lineage>
</organism>
<evidence type="ECO:0000256" key="1">
    <source>
        <dbReference type="SAM" id="MobiDB-lite"/>
    </source>
</evidence>
<evidence type="ECO:0000313" key="3">
    <source>
        <dbReference type="Proteomes" id="UP000823388"/>
    </source>
</evidence>
<accession>A0A8T0UH66</accession>